<proteinExistence type="predicted"/>
<evidence type="ECO:0000313" key="2">
    <source>
        <dbReference type="EMBL" id="SFT07994.1"/>
    </source>
</evidence>
<name>A0A1I6V2V0_9PSEU</name>
<dbReference type="SUPFAM" id="SSF55785">
    <property type="entry name" value="PYP-like sensor domain (PAS domain)"/>
    <property type="match status" value="1"/>
</dbReference>
<feature type="domain" description="MEKHLA" evidence="1">
    <location>
        <begin position="15"/>
        <end position="150"/>
    </location>
</feature>
<dbReference type="InterPro" id="IPR035965">
    <property type="entry name" value="PAS-like_dom_sf"/>
</dbReference>
<dbReference type="Proteomes" id="UP000198852">
    <property type="component" value="Unassembled WGS sequence"/>
</dbReference>
<evidence type="ECO:0000259" key="1">
    <source>
        <dbReference type="Pfam" id="PF08670"/>
    </source>
</evidence>
<evidence type="ECO:0000313" key="3">
    <source>
        <dbReference type="Proteomes" id="UP000198852"/>
    </source>
</evidence>
<dbReference type="InterPro" id="IPR013978">
    <property type="entry name" value="MEKHLA"/>
</dbReference>
<gene>
    <name evidence="2" type="ORF">SAMN05660874_05534</name>
</gene>
<accession>A0A1I6V2V0</accession>
<sequence>MPIPGSRPLADFLRLEASHDRLVGERLVPVDGDDATRAEWLYERAGFGLLALDLSESRFYYANLTAQRHFEYAWDEFLGMPSHLSAPPEGQQDRDRFLGAVREKGFADGYRGVRVAASGRRFWIEDVLMWNVLDETGEPIGQAAMIRDWTDCG</sequence>
<dbReference type="Pfam" id="PF08670">
    <property type="entry name" value="MEKHLA"/>
    <property type="match status" value="1"/>
</dbReference>
<keyword evidence="3" id="KW-1185">Reference proteome</keyword>
<organism evidence="2 3">
    <name type="scientific">Saccharopolyspora flava</name>
    <dbReference type="NCBI Taxonomy" id="95161"/>
    <lineage>
        <taxon>Bacteria</taxon>
        <taxon>Bacillati</taxon>
        <taxon>Actinomycetota</taxon>
        <taxon>Actinomycetes</taxon>
        <taxon>Pseudonocardiales</taxon>
        <taxon>Pseudonocardiaceae</taxon>
        <taxon>Saccharopolyspora</taxon>
    </lineage>
</organism>
<dbReference type="STRING" id="95161.SAMN05660874_05534"/>
<dbReference type="RefSeq" id="WP_217649861.1">
    <property type="nucleotide sequence ID" value="NZ_FOZX01000015.1"/>
</dbReference>
<dbReference type="EMBL" id="FOZX01000015">
    <property type="protein sequence ID" value="SFT07994.1"/>
    <property type="molecule type" value="Genomic_DNA"/>
</dbReference>
<protein>
    <submittedName>
        <fullName evidence="2">MEKHLA domain-containing protein</fullName>
    </submittedName>
</protein>
<dbReference type="AlphaFoldDB" id="A0A1I6V2V0"/>
<reference evidence="3" key="1">
    <citation type="submission" date="2016-10" db="EMBL/GenBank/DDBJ databases">
        <authorList>
            <person name="Varghese N."/>
            <person name="Submissions S."/>
        </authorList>
    </citation>
    <scope>NUCLEOTIDE SEQUENCE [LARGE SCALE GENOMIC DNA]</scope>
    <source>
        <strain evidence="3">DSM 44771</strain>
    </source>
</reference>
<dbReference type="Gene3D" id="3.30.450.20">
    <property type="entry name" value="PAS domain"/>
    <property type="match status" value="1"/>
</dbReference>